<dbReference type="PANTHER" id="PTHR24348">
    <property type="entry name" value="SERINE/THREONINE-PROTEIN KINASE UNC-51-RELATED"/>
    <property type="match status" value="1"/>
</dbReference>
<dbReference type="GO" id="GO:0004674">
    <property type="term" value="F:protein serine/threonine kinase activity"/>
    <property type="evidence" value="ECO:0007669"/>
    <property type="project" value="InterPro"/>
</dbReference>
<sequence>MNIYAAKIWNYEDFNQDGWEVGGELLKAEQSPFFMRYIGAQHIGNVVIVLMEFANIGSLDYVIKQKIVFSVATLRAVMKQILLGIQVIHSCGLIHREITAENVLFHNIPGSGRVIDMWDFGILLFQLVNHELPFKGRTLQELYQQENFGLLQRPQTTRDRALFDLLIRLLRFNPNDRISAAEALDHRYFTGEQALNEIPIDFLINF</sequence>
<proteinExistence type="predicted"/>
<dbReference type="InterPro" id="IPR045269">
    <property type="entry name" value="Atg1-like"/>
</dbReference>
<dbReference type="InterPro" id="IPR000719">
    <property type="entry name" value="Prot_kinase_dom"/>
</dbReference>
<dbReference type="AlphaFoldDB" id="A0A5J4WSE1"/>
<dbReference type="EMBL" id="SNRW01001204">
    <property type="protein sequence ID" value="KAA6397335.1"/>
    <property type="molecule type" value="Genomic_DNA"/>
</dbReference>
<evidence type="ECO:0000313" key="2">
    <source>
        <dbReference type="EMBL" id="KAA6397335.1"/>
    </source>
</evidence>
<comment type="caution">
    <text evidence="2">The sequence shown here is derived from an EMBL/GenBank/DDBJ whole genome shotgun (WGS) entry which is preliminary data.</text>
</comment>
<dbReference type="SMART" id="SM00220">
    <property type="entry name" value="S_TKc"/>
    <property type="match status" value="1"/>
</dbReference>
<dbReference type="GO" id="GO:0005524">
    <property type="term" value="F:ATP binding"/>
    <property type="evidence" value="ECO:0007669"/>
    <property type="project" value="InterPro"/>
</dbReference>
<dbReference type="GO" id="GO:0005737">
    <property type="term" value="C:cytoplasm"/>
    <property type="evidence" value="ECO:0007669"/>
    <property type="project" value="TreeGrafter"/>
</dbReference>
<dbReference type="Gene3D" id="1.10.510.10">
    <property type="entry name" value="Transferase(Phosphotransferase) domain 1"/>
    <property type="match status" value="2"/>
</dbReference>
<dbReference type="SUPFAM" id="SSF56112">
    <property type="entry name" value="Protein kinase-like (PK-like)"/>
    <property type="match status" value="1"/>
</dbReference>
<feature type="domain" description="Protein kinase" evidence="1">
    <location>
        <begin position="1"/>
        <end position="189"/>
    </location>
</feature>
<evidence type="ECO:0000259" key="1">
    <source>
        <dbReference type="PROSITE" id="PS50011"/>
    </source>
</evidence>
<dbReference type="PROSITE" id="PS50011">
    <property type="entry name" value="PROTEIN_KINASE_DOM"/>
    <property type="match status" value="1"/>
</dbReference>
<dbReference type="Pfam" id="PF00069">
    <property type="entry name" value="Pkinase"/>
    <property type="match status" value="2"/>
</dbReference>
<dbReference type="OrthoDB" id="5979581at2759"/>
<dbReference type="Proteomes" id="UP000324800">
    <property type="component" value="Unassembled WGS sequence"/>
</dbReference>
<dbReference type="GO" id="GO:0010506">
    <property type="term" value="P:regulation of autophagy"/>
    <property type="evidence" value="ECO:0007669"/>
    <property type="project" value="InterPro"/>
</dbReference>
<evidence type="ECO:0000313" key="3">
    <source>
        <dbReference type="Proteomes" id="UP000324800"/>
    </source>
</evidence>
<reference evidence="2 3" key="1">
    <citation type="submission" date="2019-03" db="EMBL/GenBank/DDBJ databases">
        <title>Single cell metagenomics reveals metabolic interactions within the superorganism composed of flagellate Streblomastix strix and complex community of Bacteroidetes bacteria on its surface.</title>
        <authorList>
            <person name="Treitli S.C."/>
            <person name="Kolisko M."/>
            <person name="Husnik F."/>
            <person name="Keeling P."/>
            <person name="Hampl V."/>
        </authorList>
    </citation>
    <scope>NUCLEOTIDE SEQUENCE [LARGE SCALE GENOMIC DNA]</scope>
    <source>
        <strain evidence="2">ST1C</strain>
    </source>
</reference>
<organism evidence="2 3">
    <name type="scientific">Streblomastix strix</name>
    <dbReference type="NCBI Taxonomy" id="222440"/>
    <lineage>
        <taxon>Eukaryota</taxon>
        <taxon>Metamonada</taxon>
        <taxon>Preaxostyla</taxon>
        <taxon>Oxymonadida</taxon>
        <taxon>Streblomastigidae</taxon>
        <taxon>Streblomastix</taxon>
    </lineage>
</organism>
<dbReference type="InterPro" id="IPR011009">
    <property type="entry name" value="Kinase-like_dom_sf"/>
</dbReference>
<accession>A0A5J4WSE1</accession>
<protein>
    <recommendedName>
        <fullName evidence="1">Protein kinase domain-containing protein</fullName>
    </recommendedName>
</protein>
<gene>
    <name evidence="2" type="ORF">EZS28_007140</name>
</gene>
<name>A0A5J4WSE1_9EUKA</name>